<gene>
    <name evidence="1" type="ORF">F511_28850</name>
</gene>
<evidence type="ECO:0000313" key="2">
    <source>
        <dbReference type="Proteomes" id="UP000250235"/>
    </source>
</evidence>
<reference evidence="1 2" key="1">
    <citation type="journal article" date="2015" name="Proc. Natl. Acad. Sci. U.S.A.">
        <title>The resurrection genome of Boea hygrometrica: A blueprint for survival of dehydration.</title>
        <authorList>
            <person name="Xiao L."/>
            <person name="Yang G."/>
            <person name="Zhang L."/>
            <person name="Yang X."/>
            <person name="Zhao S."/>
            <person name="Ji Z."/>
            <person name="Zhou Q."/>
            <person name="Hu M."/>
            <person name="Wang Y."/>
            <person name="Chen M."/>
            <person name="Xu Y."/>
            <person name="Jin H."/>
            <person name="Xiao X."/>
            <person name="Hu G."/>
            <person name="Bao F."/>
            <person name="Hu Y."/>
            <person name="Wan P."/>
            <person name="Li L."/>
            <person name="Deng X."/>
            <person name="Kuang T."/>
            <person name="Xiang C."/>
            <person name="Zhu J.K."/>
            <person name="Oliver M.J."/>
            <person name="He Y."/>
        </authorList>
    </citation>
    <scope>NUCLEOTIDE SEQUENCE [LARGE SCALE GENOMIC DNA]</scope>
    <source>
        <strain evidence="2">cv. XS01</strain>
    </source>
</reference>
<proteinExistence type="predicted"/>
<name>A0A2Z7CEI3_9LAMI</name>
<organism evidence="1 2">
    <name type="scientific">Dorcoceras hygrometricum</name>
    <dbReference type="NCBI Taxonomy" id="472368"/>
    <lineage>
        <taxon>Eukaryota</taxon>
        <taxon>Viridiplantae</taxon>
        <taxon>Streptophyta</taxon>
        <taxon>Embryophyta</taxon>
        <taxon>Tracheophyta</taxon>
        <taxon>Spermatophyta</taxon>
        <taxon>Magnoliopsida</taxon>
        <taxon>eudicotyledons</taxon>
        <taxon>Gunneridae</taxon>
        <taxon>Pentapetalae</taxon>
        <taxon>asterids</taxon>
        <taxon>lamiids</taxon>
        <taxon>Lamiales</taxon>
        <taxon>Gesneriaceae</taxon>
        <taxon>Didymocarpoideae</taxon>
        <taxon>Trichosporeae</taxon>
        <taxon>Loxocarpinae</taxon>
        <taxon>Dorcoceras</taxon>
    </lineage>
</organism>
<dbReference type="AlphaFoldDB" id="A0A2Z7CEI3"/>
<dbReference type="EMBL" id="KQ996431">
    <property type="protein sequence ID" value="KZV45073.1"/>
    <property type="molecule type" value="Genomic_DNA"/>
</dbReference>
<keyword evidence="2" id="KW-1185">Reference proteome</keyword>
<evidence type="ECO:0000313" key="1">
    <source>
        <dbReference type="EMBL" id="KZV45073.1"/>
    </source>
</evidence>
<dbReference type="Proteomes" id="UP000250235">
    <property type="component" value="Unassembled WGS sequence"/>
</dbReference>
<sequence>MVLDCISTRIRFKVSSDNWINQPVKEVCLMMVWIRCPNGPREQANNTVALDEKKRAKLINQIREEKTWSGSQQLDAYDGKA</sequence>
<accession>A0A2Z7CEI3</accession>
<protein>
    <submittedName>
        <fullName evidence="1">Uncharacterized protein</fullName>
    </submittedName>
</protein>